<dbReference type="Gene3D" id="3.40.1440.60">
    <property type="entry name" value="PriA, 3(prime) DNA-binding domain"/>
    <property type="match status" value="1"/>
</dbReference>
<evidence type="ECO:0000256" key="3">
    <source>
        <dbReference type="ARBA" id="ARBA00023125"/>
    </source>
</evidence>
<reference evidence="5" key="1">
    <citation type="submission" date="2020-05" db="EMBL/GenBank/DDBJ databases">
        <authorList>
            <person name="Chiriac C."/>
            <person name="Salcher M."/>
            <person name="Ghai R."/>
            <person name="Kavagutti S V."/>
        </authorList>
    </citation>
    <scope>NUCLEOTIDE SEQUENCE</scope>
</reference>
<name>A0A6J7GQQ4_9ZZZZ</name>
<protein>
    <submittedName>
        <fullName evidence="5">Unannotated protein</fullName>
    </submittedName>
</protein>
<dbReference type="Gene3D" id="3.40.50.300">
    <property type="entry name" value="P-loop containing nucleotide triphosphate hydrolases"/>
    <property type="match status" value="1"/>
</dbReference>
<dbReference type="InterPro" id="IPR042115">
    <property type="entry name" value="PriA_3primeBD_sf"/>
</dbReference>
<evidence type="ECO:0000256" key="2">
    <source>
        <dbReference type="ARBA" id="ARBA00022840"/>
    </source>
</evidence>
<dbReference type="GO" id="GO:0003677">
    <property type="term" value="F:DNA binding"/>
    <property type="evidence" value="ECO:0007669"/>
    <property type="project" value="UniProtKB-KW"/>
</dbReference>
<feature type="domain" description="Primosomal protein N' 3' DNA-binding" evidence="4">
    <location>
        <begin position="31"/>
        <end position="127"/>
    </location>
</feature>
<dbReference type="GO" id="GO:0006310">
    <property type="term" value="P:DNA recombination"/>
    <property type="evidence" value="ECO:0007669"/>
    <property type="project" value="TreeGrafter"/>
</dbReference>
<evidence type="ECO:0000259" key="4">
    <source>
        <dbReference type="Pfam" id="PF17764"/>
    </source>
</evidence>
<sequence>MGDIVALEGIQSRSQTLISRDVVAVIARIVPDVTGVDKVFDYLVPDTLVHSLCVGDRVRIPLHNRNVAGWVMQLGDTTSQFSDVDESRLLSVIKILGKGPSQEIVDLARWAANLWVGRLRAFFVTASPATLVAALPGSRYTQVSTRKKFDLDPQIVDAIDSSRISVVRRGPACSPRSIVLTAAAQGPVLVVIPTLNRARLMAASLREYGLSVAVMPQDWAVAVGGVDVVIGARSAVWSSVPDLKSIVVIDEHDDALQEERSPSWHARDIAVQRAMQLGVACLLVSPVPSLRALHSVDGVVASLDPVSEANHWPVIQVVDRRLDERWSSSMLSSDLIEQLRDHSRRIVCVLNVKGRARLLACGSCRELVRCDVCEAAMTMSAGKQLECPRCANARPAVCIKCGSGKLAVIKAGVSRLREELAAAAGRRIDEVVEISGGDAAEKNEKDKNSEVVDQTKMLFVGTEAALHRVRDVDTVVFLDIDQEISAPRYRAAEITLSLVVHAARLVARSQREMKSASATSKTSGGLVMIQSMLADHALLRGLSSHDLGEFVQGEMSRRELMQLPPFGALAQVSGAGVEQVADILRNNVLLQVSTTNKEAVLVKSSDWATLANSLSDALTNAATRGKKTLRTKIQIDPPRA</sequence>
<organism evidence="5">
    <name type="scientific">freshwater metagenome</name>
    <dbReference type="NCBI Taxonomy" id="449393"/>
    <lineage>
        <taxon>unclassified sequences</taxon>
        <taxon>metagenomes</taxon>
        <taxon>ecological metagenomes</taxon>
    </lineage>
</organism>
<dbReference type="PANTHER" id="PTHR30580">
    <property type="entry name" value="PRIMOSOMAL PROTEIN N"/>
    <property type="match status" value="1"/>
</dbReference>
<dbReference type="EMBL" id="CAFBNR010000005">
    <property type="protein sequence ID" value="CAB4954506.1"/>
    <property type="molecule type" value="Genomic_DNA"/>
</dbReference>
<dbReference type="GO" id="GO:0006270">
    <property type="term" value="P:DNA replication initiation"/>
    <property type="evidence" value="ECO:0007669"/>
    <property type="project" value="TreeGrafter"/>
</dbReference>
<evidence type="ECO:0000256" key="1">
    <source>
        <dbReference type="ARBA" id="ARBA00022741"/>
    </source>
</evidence>
<evidence type="ECO:0000313" key="6">
    <source>
        <dbReference type="EMBL" id="CAB4954506.1"/>
    </source>
</evidence>
<dbReference type="GO" id="GO:0006302">
    <property type="term" value="P:double-strand break repair"/>
    <property type="evidence" value="ECO:0007669"/>
    <property type="project" value="TreeGrafter"/>
</dbReference>
<keyword evidence="2" id="KW-0067">ATP-binding</keyword>
<dbReference type="InterPro" id="IPR041222">
    <property type="entry name" value="PriA_3primeBD"/>
</dbReference>
<proteinExistence type="predicted"/>
<gene>
    <name evidence="5" type="ORF">UFOPK3573_00981</name>
    <name evidence="6" type="ORF">UFOPK3879_00164</name>
</gene>
<dbReference type="GO" id="GO:0043138">
    <property type="term" value="F:3'-5' DNA helicase activity"/>
    <property type="evidence" value="ECO:0007669"/>
    <property type="project" value="TreeGrafter"/>
</dbReference>
<dbReference type="GO" id="GO:0005524">
    <property type="term" value="F:ATP binding"/>
    <property type="evidence" value="ECO:0007669"/>
    <property type="project" value="UniProtKB-KW"/>
</dbReference>
<keyword evidence="1" id="KW-0547">Nucleotide-binding</keyword>
<evidence type="ECO:0000313" key="5">
    <source>
        <dbReference type="EMBL" id="CAB4907015.1"/>
    </source>
</evidence>
<dbReference type="InterPro" id="IPR027417">
    <property type="entry name" value="P-loop_NTPase"/>
</dbReference>
<dbReference type="Pfam" id="PF17764">
    <property type="entry name" value="PriA_3primeBD"/>
    <property type="match status" value="1"/>
</dbReference>
<dbReference type="EMBL" id="CAFBMJ010000082">
    <property type="protein sequence ID" value="CAB4907015.1"/>
    <property type="molecule type" value="Genomic_DNA"/>
</dbReference>
<accession>A0A6J7GQQ4</accession>
<dbReference type="PANTHER" id="PTHR30580:SF0">
    <property type="entry name" value="PRIMOSOMAL PROTEIN N"/>
    <property type="match status" value="1"/>
</dbReference>
<keyword evidence="3" id="KW-0238">DNA-binding</keyword>
<dbReference type="AlphaFoldDB" id="A0A6J7GQQ4"/>